<protein>
    <submittedName>
        <fullName evidence="2">Uncharacterized protein</fullName>
    </submittedName>
</protein>
<dbReference type="EMBL" id="KZ821247">
    <property type="protein sequence ID" value="PYH42991.1"/>
    <property type="molecule type" value="Genomic_DNA"/>
</dbReference>
<sequence length="220" mass="23546">MARRLHPRPTRPQSSPRPQATLRPAATRAYIAPRTRRQAALRRAFLEEADMSEEADMPEETSLEASPKAEPPATEGSADSEATVTDPAYRSGESPVVKAESPASNEAPLPGATESNVAPTPEPPDQPGETEPPAAAPQPAPLSVDAEGMSDITPSQEYLLCCLAVLNERINGGLGSDIPRDLLHDSTVVFEVSPNSETVLVRVRREWERRSGPVPAAPPH</sequence>
<evidence type="ECO:0000313" key="2">
    <source>
        <dbReference type="EMBL" id="PYH42991.1"/>
    </source>
</evidence>
<dbReference type="AlphaFoldDB" id="A0A318Z6R1"/>
<organism evidence="2 3">
    <name type="scientific">Aspergillus saccharolyticus JOP 1030-1</name>
    <dbReference type="NCBI Taxonomy" id="1450539"/>
    <lineage>
        <taxon>Eukaryota</taxon>
        <taxon>Fungi</taxon>
        <taxon>Dikarya</taxon>
        <taxon>Ascomycota</taxon>
        <taxon>Pezizomycotina</taxon>
        <taxon>Eurotiomycetes</taxon>
        <taxon>Eurotiomycetidae</taxon>
        <taxon>Eurotiales</taxon>
        <taxon>Aspergillaceae</taxon>
        <taxon>Aspergillus</taxon>
        <taxon>Aspergillus subgen. Circumdati</taxon>
    </lineage>
</organism>
<dbReference type="Proteomes" id="UP000248349">
    <property type="component" value="Unassembled WGS sequence"/>
</dbReference>
<evidence type="ECO:0000256" key="1">
    <source>
        <dbReference type="SAM" id="MobiDB-lite"/>
    </source>
</evidence>
<keyword evidence="3" id="KW-1185">Reference proteome</keyword>
<reference evidence="2 3" key="1">
    <citation type="submission" date="2016-12" db="EMBL/GenBank/DDBJ databases">
        <title>The genomes of Aspergillus section Nigri reveals drivers in fungal speciation.</title>
        <authorList>
            <consortium name="DOE Joint Genome Institute"/>
            <person name="Vesth T.C."/>
            <person name="Nybo J."/>
            <person name="Theobald S."/>
            <person name="Brandl J."/>
            <person name="Frisvad J.C."/>
            <person name="Nielsen K.F."/>
            <person name="Lyhne E.K."/>
            <person name="Kogle M.E."/>
            <person name="Kuo A."/>
            <person name="Riley R."/>
            <person name="Clum A."/>
            <person name="Nolan M."/>
            <person name="Lipzen A."/>
            <person name="Salamov A."/>
            <person name="Henrissat B."/>
            <person name="Wiebenga A."/>
            <person name="De Vries R.P."/>
            <person name="Grigoriev I.V."/>
            <person name="Mortensen U.H."/>
            <person name="Andersen M.R."/>
            <person name="Baker S.E."/>
        </authorList>
    </citation>
    <scope>NUCLEOTIDE SEQUENCE [LARGE SCALE GENOMIC DNA]</scope>
    <source>
        <strain evidence="2 3">JOP 1030-1</strain>
    </source>
</reference>
<name>A0A318Z6R1_9EURO</name>
<feature type="region of interest" description="Disordered" evidence="1">
    <location>
        <begin position="1"/>
        <end position="148"/>
    </location>
</feature>
<accession>A0A318Z6R1</accession>
<gene>
    <name evidence="2" type="ORF">BP01DRAFT_384937</name>
</gene>
<evidence type="ECO:0000313" key="3">
    <source>
        <dbReference type="Proteomes" id="UP000248349"/>
    </source>
</evidence>
<dbReference type="GeneID" id="37078786"/>
<proteinExistence type="predicted"/>
<feature type="compositionally biased region" description="Acidic residues" evidence="1">
    <location>
        <begin position="47"/>
        <end position="62"/>
    </location>
</feature>
<dbReference type="RefSeq" id="XP_025428973.1">
    <property type="nucleotide sequence ID" value="XM_025577557.1"/>
</dbReference>